<dbReference type="GO" id="GO:0003677">
    <property type="term" value="F:DNA binding"/>
    <property type="evidence" value="ECO:0007669"/>
    <property type="project" value="UniProtKB-KW"/>
</dbReference>
<comment type="caution">
    <text evidence="2">The sequence shown here is derived from an EMBL/GenBank/DDBJ whole genome shotgun (WGS) entry which is preliminary data.</text>
</comment>
<dbReference type="NCBIfam" id="TIGR00738">
    <property type="entry name" value="rrf2_super"/>
    <property type="match status" value="1"/>
</dbReference>
<dbReference type="PROSITE" id="PS01332">
    <property type="entry name" value="HTH_RRF2_1"/>
    <property type="match status" value="1"/>
</dbReference>
<accession>A0ABD4RJA6</accession>
<dbReference type="EMBL" id="JAIFTX010000025">
    <property type="protein sequence ID" value="MBX7291477.1"/>
    <property type="molecule type" value="Genomic_DNA"/>
</dbReference>
<proteinExistence type="predicted"/>
<reference evidence="2 3" key="1">
    <citation type="submission" date="2021-08" db="EMBL/GenBank/DDBJ databases">
        <title>Genome sequence analysis of Clostridium chauvoei strains of European origin and evaluation of typing options for outbreak investigations.</title>
        <authorList>
            <person name="Abdel-Glil M."/>
            <person name="Thomas P."/>
            <person name="Seyboldt C."/>
        </authorList>
    </citation>
    <scope>NUCLEOTIDE SEQUENCE [LARGE SCALE GENOMIC DNA]</scope>
    <source>
        <strain evidence="2 3">S0260-09</strain>
    </source>
</reference>
<dbReference type="Pfam" id="PF02082">
    <property type="entry name" value="Rrf2"/>
    <property type="match status" value="1"/>
</dbReference>
<protein>
    <submittedName>
        <fullName evidence="2">Rrf2 family transcriptional regulator</fullName>
    </submittedName>
</protein>
<evidence type="ECO:0000313" key="3">
    <source>
        <dbReference type="Proteomes" id="UP000775179"/>
    </source>
</evidence>
<gene>
    <name evidence="2" type="ORF">K4H94_10720</name>
</gene>
<dbReference type="RefSeq" id="WP_096145461.1">
    <property type="nucleotide sequence ID" value="NZ_CP018624.1"/>
</dbReference>
<evidence type="ECO:0000256" key="1">
    <source>
        <dbReference type="ARBA" id="ARBA00023125"/>
    </source>
</evidence>
<dbReference type="InterPro" id="IPR030489">
    <property type="entry name" value="TR_Rrf2-type_CS"/>
</dbReference>
<dbReference type="AlphaFoldDB" id="A0ABD4RJA6"/>
<dbReference type="PROSITE" id="PS51197">
    <property type="entry name" value="HTH_RRF2_2"/>
    <property type="match status" value="1"/>
</dbReference>
<organism evidence="2 3">
    <name type="scientific">Clostridium chauvoei</name>
    <dbReference type="NCBI Taxonomy" id="46867"/>
    <lineage>
        <taxon>Bacteria</taxon>
        <taxon>Bacillati</taxon>
        <taxon>Bacillota</taxon>
        <taxon>Clostridia</taxon>
        <taxon>Eubacteriales</taxon>
        <taxon>Clostridiaceae</taxon>
        <taxon>Clostridium</taxon>
    </lineage>
</organism>
<sequence length="142" mass="16198">MKISTKGKYGLRALIDISIYSSSEIVTLKSISERQDISERYLEQIFSLLRKGGVIKAKKGPQGGYFLADGANKLTIGDIIRILEGDSDLINIEKTDNQIEKFICENLWEIANQKIKEYFNSITLEELSSKYKESTVNIMYYI</sequence>
<name>A0ABD4RJA6_9CLOT</name>
<dbReference type="InterPro" id="IPR000944">
    <property type="entry name" value="Tscrpt_reg_Rrf2"/>
</dbReference>
<dbReference type="InterPro" id="IPR036388">
    <property type="entry name" value="WH-like_DNA-bd_sf"/>
</dbReference>
<dbReference type="PANTHER" id="PTHR33221">
    <property type="entry name" value="WINGED HELIX-TURN-HELIX TRANSCRIPTIONAL REGULATOR, RRF2 FAMILY"/>
    <property type="match status" value="1"/>
</dbReference>
<evidence type="ECO:0000313" key="2">
    <source>
        <dbReference type="EMBL" id="MBX7291477.1"/>
    </source>
</evidence>
<dbReference type="Proteomes" id="UP000775179">
    <property type="component" value="Unassembled WGS sequence"/>
</dbReference>
<dbReference type="InterPro" id="IPR036390">
    <property type="entry name" value="WH_DNA-bd_sf"/>
</dbReference>
<dbReference type="PANTHER" id="PTHR33221:SF5">
    <property type="entry name" value="HTH-TYPE TRANSCRIPTIONAL REGULATOR ISCR"/>
    <property type="match status" value="1"/>
</dbReference>
<keyword evidence="1" id="KW-0238">DNA-binding</keyword>
<dbReference type="Gene3D" id="1.10.10.10">
    <property type="entry name" value="Winged helix-like DNA-binding domain superfamily/Winged helix DNA-binding domain"/>
    <property type="match status" value="1"/>
</dbReference>
<dbReference type="SUPFAM" id="SSF46785">
    <property type="entry name" value="Winged helix' DNA-binding domain"/>
    <property type="match status" value="1"/>
</dbReference>